<protein>
    <submittedName>
        <fullName evidence="1">Uncharacterized protein</fullName>
    </submittedName>
</protein>
<keyword evidence="2" id="KW-1185">Reference proteome</keyword>
<organism evidence="1 2">
    <name type="scientific">Vaccinium darrowii</name>
    <dbReference type="NCBI Taxonomy" id="229202"/>
    <lineage>
        <taxon>Eukaryota</taxon>
        <taxon>Viridiplantae</taxon>
        <taxon>Streptophyta</taxon>
        <taxon>Embryophyta</taxon>
        <taxon>Tracheophyta</taxon>
        <taxon>Spermatophyta</taxon>
        <taxon>Magnoliopsida</taxon>
        <taxon>eudicotyledons</taxon>
        <taxon>Gunneridae</taxon>
        <taxon>Pentapetalae</taxon>
        <taxon>asterids</taxon>
        <taxon>Ericales</taxon>
        <taxon>Ericaceae</taxon>
        <taxon>Vaccinioideae</taxon>
        <taxon>Vaccinieae</taxon>
        <taxon>Vaccinium</taxon>
    </lineage>
</organism>
<proteinExistence type="predicted"/>
<sequence>MTPPSMAFVHPPSPSTLLFLSDPHSLSSRTLTILPKLPLKIAIYPNRTLARSTPKSAQATEQTILQAVLESDGRSLPAVRTFENDLARLTVVGAVNFEQALTAAAVDGGVVADEYLSSGKPAMIVETMLPGRPDERSTVSTRLFLPTRKVKEKAKKLKTSLPKDIPSGTKSRNILAMTFRQVVLEQLWNFELLLFSPGTERNTEEFENAREVPASFTIRSSDQLIISLLGEVVCLAALESTERHFLSKSMGRAPSNFFRRFQKSERVSSRDSSVTMCRLLEDEISTVANNLLENFNSAKASHKLSQTKSEYSWWPLSTYSKLERIGGPEFGRWVSEYVPAYLFQINSDRLPDLKLEGWKRSAENRWEVLLTHNQMVALANILDMYYEDSYTLPSKQLSCGAVAKPINMYTNKRFTSLLKVFSAALASGFFLVAIGIFGQLCMPYLHGGRKYLGGNHSVQSSDMDFIQHQAVESTTLDAFCFSIVERIKVAFGWAGDIIAEKGVGAWIGELPVFLRGDADSNSGETPSCSVPIKENDKELKGSTQDIASYQVVLSDEGKIVGVQPTSLVAVNNWASNPLAKELYGGRKLSPGLIEPDLTIRRPSNVVVIEVLMSLNPDSRVEVVNEFVLAKYVRKKGMFGCLETGVSVGVANQSNLNDHCGGFLGIDHGSDGNSKENTIRTGHWMKNKTN</sequence>
<reference evidence="1 2" key="1">
    <citation type="journal article" date="2021" name="Hortic Res">
        <title>High-quality reference genome and annotation aids understanding of berry development for evergreen blueberry (Vaccinium darrowii).</title>
        <authorList>
            <person name="Yu J."/>
            <person name="Hulse-Kemp A.M."/>
            <person name="Babiker E."/>
            <person name="Staton M."/>
        </authorList>
    </citation>
    <scope>NUCLEOTIDE SEQUENCE [LARGE SCALE GENOMIC DNA]</scope>
    <source>
        <strain evidence="2">cv. NJ 8807/NJ 8810</strain>
        <tissue evidence="1">Young leaf</tissue>
    </source>
</reference>
<comment type="caution">
    <text evidence="1">The sequence shown here is derived from an EMBL/GenBank/DDBJ whole genome shotgun (WGS) entry which is preliminary data.</text>
</comment>
<evidence type="ECO:0000313" key="2">
    <source>
        <dbReference type="Proteomes" id="UP000828048"/>
    </source>
</evidence>
<dbReference type="EMBL" id="CM037153">
    <property type="protein sequence ID" value="KAH7857853.1"/>
    <property type="molecule type" value="Genomic_DNA"/>
</dbReference>
<evidence type="ECO:0000313" key="1">
    <source>
        <dbReference type="EMBL" id="KAH7857853.1"/>
    </source>
</evidence>
<dbReference type="Proteomes" id="UP000828048">
    <property type="component" value="Chromosome 3"/>
</dbReference>
<name>A0ACB7YWJ2_9ERIC</name>
<gene>
    <name evidence="1" type="ORF">Vadar_017121</name>
</gene>
<accession>A0ACB7YWJ2</accession>